<name>A0ABZ3IPU4_9FIRM</name>
<dbReference type="PANTHER" id="PTHR43675:SF8">
    <property type="entry name" value="ARSENITE METHYLTRANSFERASE"/>
    <property type="match status" value="1"/>
</dbReference>
<dbReference type="EMBL" id="CP155573">
    <property type="protein sequence ID" value="XFO67669.1"/>
    <property type="molecule type" value="Genomic_DNA"/>
</dbReference>
<evidence type="ECO:0000256" key="5">
    <source>
        <dbReference type="ARBA" id="ARBA00034545"/>
    </source>
</evidence>
<comment type="catalytic activity">
    <reaction evidence="7">
        <text>arsenic triglutathione + 2 [thioredoxin]-dithiol + 2 S-adenosyl-L-methionine + H2O = dimethylarsinous acid + 2 [thioredoxin]-disulfide + 3 glutathione + 2 S-adenosyl-L-homocysteine + 2 H(+)</text>
        <dbReference type="Rhea" id="RHEA:69464"/>
        <dbReference type="Rhea" id="RHEA-COMP:10698"/>
        <dbReference type="Rhea" id="RHEA-COMP:10700"/>
        <dbReference type="ChEBI" id="CHEBI:15377"/>
        <dbReference type="ChEBI" id="CHEBI:15378"/>
        <dbReference type="ChEBI" id="CHEBI:23808"/>
        <dbReference type="ChEBI" id="CHEBI:29950"/>
        <dbReference type="ChEBI" id="CHEBI:50058"/>
        <dbReference type="ChEBI" id="CHEBI:57856"/>
        <dbReference type="ChEBI" id="CHEBI:57925"/>
        <dbReference type="ChEBI" id="CHEBI:59789"/>
        <dbReference type="ChEBI" id="CHEBI:183640"/>
        <dbReference type="EC" id="2.1.1.137"/>
    </reaction>
</comment>
<evidence type="ECO:0000256" key="4">
    <source>
        <dbReference type="ARBA" id="ARBA00034521"/>
    </source>
</evidence>
<evidence type="ECO:0000256" key="3">
    <source>
        <dbReference type="ARBA" id="ARBA00034487"/>
    </source>
</evidence>
<accession>A0ABZ3IPU4</accession>
<evidence type="ECO:0000256" key="6">
    <source>
        <dbReference type="ARBA" id="ARBA00047941"/>
    </source>
</evidence>
<dbReference type="InterPro" id="IPR025714">
    <property type="entry name" value="Methyltranfer_dom"/>
</dbReference>
<feature type="domain" description="Methyltransferase" evidence="9">
    <location>
        <begin position="75"/>
        <end position="220"/>
    </location>
</feature>
<dbReference type="PANTHER" id="PTHR43675">
    <property type="entry name" value="ARSENITE METHYLTRANSFERASE"/>
    <property type="match status" value="1"/>
</dbReference>
<gene>
    <name evidence="10" type="primary">arsM</name>
    <name evidence="10" type="ORF">SPSIL_038880</name>
</gene>
<keyword evidence="10" id="KW-0489">Methyltransferase</keyword>
<comment type="catalytic activity">
    <reaction evidence="6">
        <text>arsenic triglutathione + [thioredoxin]-dithiol + S-adenosyl-L-methionine + 2 H2O = methylarsonous acid + [thioredoxin]-disulfide + 3 glutathione + S-adenosyl-L-homocysteine + H(+)</text>
        <dbReference type="Rhea" id="RHEA:69460"/>
        <dbReference type="Rhea" id="RHEA-COMP:10698"/>
        <dbReference type="Rhea" id="RHEA-COMP:10700"/>
        <dbReference type="ChEBI" id="CHEBI:15377"/>
        <dbReference type="ChEBI" id="CHEBI:15378"/>
        <dbReference type="ChEBI" id="CHEBI:17826"/>
        <dbReference type="ChEBI" id="CHEBI:29950"/>
        <dbReference type="ChEBI" id="CHEBI:50058"/>
        <dbReference type="ChEBI" id="CHEBI:57856"/>
        <dbReference type="ChEBI" id="CHEBI:57925"/>
        <dbReference type="ChEBI" id="CHEBI:59789"/>
        <dbReference type="ChEBI" id="CHEBI:183640"/>
        <dbReference type="EC" id="2.1.1.137"/>
    </reaction>
</comment>
<evidence type="ECO:0000313" key="11">
    <source>
        <dbReference type="Proteomes" id="UP000216752"/>
    </source>
</evidence>
<dbReference type="RefSeq" id="WP_094607314.1">
    <property type="nucleotide sequence ID" value="NZ_CP155573.1"/>
</dbReference>
<dbReference type="Pfam" id="PF13847">
    <property type="entry name" value="Methyltransf_31"/>
    <property type="match status" value="1"/>
</dbReference>
<dbReference type="Gene3D" id="3.40.50.150">
    <property type="entry name" value="Vaccinia Virus protein VP39"/>
    <property type="match status" value="1"/>
</dbReference>
<comment type="catalytic activity">
    <reaction evidence="8">
        <text>arsenic triglutathione + 3 [thioredoxin]-dithiol + 3 S-adenosyl-L-methionine = trimethylarsine + 3 [thioredoxin]-disulfide + 3 glutathione + 3 S-adenosyl-L-homocysteine + 3 H(+)</text>
        <dbReference type="Rhea" id="RHEA:69432"/>
        <dbReference type="Rhea" id="RHEA-COMP:10698"/>
        <dbReference type="Rhea" id="RHEA-COMP:10700"/>
        <dbReference type="ChEBI" id="CHEBI:15378"/>
        <dbReference type="ChEBI" id="CHEBI:27130"/>
        <dbReference type="ChEBI" id="CHEBI:29950"/>
        <dbReference type="ChEBI" id="CHEBI:50058"/>
        <dbReference type="ChEBI" id="CHEBI:57856"/>
        <dbReference type="ChEBI" id="CHEBI:57925"/>
        <dbReference type="ChEBI" id="CHEBI:59789"/>
        <dbReference type="ChEBI" id="CHEBI:183640"/>
        <dbReference type="EC" id="2.1.1.137"/>
    </reaction>
</comment>
<sequence>MNEDIREQVRQKYAQAIKSKSGCCGSTGCCGESQDATSAVTGNLYQATEVEGLPENLLATSLGCGNPTALGNLYAGETVLDLGSGAGLDVLLSAKRVGPSGKAYGLDMTDEMLAEANANKVKARLTNVEFLKGHIEDIPLPVGSVDVVISNCVINLSADKDQVFQEIYRVLKPGGRIAIADIVTTRPMPEGVRQSLLAWAGCVSGALTQDEYTTKLVQAGFEDVEIVVTRVFDLNSPRARSIVPEATAAELEQLNGSLVSAFIRAKKGGTTARKGLCHE</sequence>
<dbReference type="SUPFAM" id="SSF53335">
    <property type="entry name" value="S-adenosyl-L-methionine-dependent methyltransferases"/>
    <property type="match status" value="1"/>
</dbReference>
<evidence type="ECO:0000256" key="1">
    <source>
        <dbReference type="ARBA" id="ARBA00022679"/>
    </source>
</evidence>
<comment type="similarity">
    <text evidence="3">Belongs to the methyltransferase superfamily. Arsenite methyltransferase family.</text>
</comment>
<keyword evidence="1 10" id="KW-0808">Transferase</keyword>
<keyword evidence="11" id="KW-1185">Reference proteome</keyword>
<evidence type="ECO:0000313" key="10">
    <source>
        <dbReference type="EMBL" id="XFO67669.1"/>
    </source>
</evidence>
<protein>
    <recommendedName>
        <fullName evidence="5">Arsenite methyltransferase</fullName>
        <ecNumber evidence="4">2.1.1.137</ecNumber>
    </recommendedName>
</protein>
<evidence type="ECO:0000256" key="2">
    <source>
        <dbReference type="ARBA" id="ARBA00022691"/>
    </source>
</evidence>
<proteinExistence type="inferred from homology"/>
<dbReference type="NCBIfam" id="NF008823">
    <property type="entry name" value="PRK11873.1"/>
    <property type="match status" value="1"/>
</dbReference>
<dbReference type="GO" id="GO:0030791">
    <property type="term" value="F:arsenite methyltransferase activity"/>
    <property type="evidence" value="ECO:0007669"/>
    <property type="project" value="UniProtKB-EC"/>
</dbReference>
<dbReference type="EC" id="2.1.1.137" evidence="4"/>
<dbReference type="InterPro" id="IPR029063">
    <property type="entry name" value="SAM-dependent_MTases_sf"/>
</dbReference>
<evidence type="ECO:0000259" key="9">
    <source>
        <dbReference type="Pfam" id="PF13847"/>
    </source>
</evidence>
<reference evidence="10" key="1">
    <citation type="submission" date="2024-05" db="EMBL/GenBank/DDBJ databases">
        <title>Isolation and characterization of Sporomusa carbonis sp. nov., a carboxydotrophic hydrogenogen in the genus of Sporomusa isolated from a charcoal burning pile.</title>
        <authorList>
            <person name="Boeer T."/>
            <person name="Rosenbaum F."/>
            <person name="Eysell L."/>
            <person name="Mueller V."/>
            <person name="Daniel R."/>
            <person name="Poehlein A."/>
        </authorList>
    </citation>
    <scope>NUCLEOTIDE SEQUENCE [LARGE SCALE GENOMIC DNA]</scope>
    <source>
        <strain evidence="10">DSM 10669</strain>
    </source>
</reference>
<dbReference type="CDD" id="cd02440">
    <property type="entry name" value="AdoMet_MTases"/>
    <property type="match status" value="1"/>
</dbReference>
<dbReference type="GO" id="GO:0032259">
    <property type="term" value="P:methylation"/>
    <property type="evidence" value="ECO:0007669"/>
    <property type="project" value="UniProtKB-KW"/>
</dbReference>
<dbReference type="Proteomes" id="UP000216752">
    <property type="component" value="Chromosome"/>
</dbReference>
<keyword evidence="2" id="KW-0949">S-adenosyl-L-methionine</keyword>
<evidence type="ECO:0000256" key="8">
    <source>
        <dbReference type="ARBA" id="ARBA00048428"/>
    </source>
</evidence>
<organism evidence="10 11">
    <name type="scientific">Sporomusa silvacetica DSM 10669</name>
    <dbReference type="NCBI Taxonomy" id="1123289"/>
    <lineage>
        <taxon>Bacteria</taxon>
        <taxon>Bacillati</taxon>
        <taxon>Bacillota</taxon>
        <taxon>Negativicutes</taxon>
        <taxon>Selenomonadales</taxon>
        <taxon>Sporomusaceae</taxon>
        <taxon>Sporomusa</taxon>
    </lineage>
</organism>
<evidence type="ECO:0000256" key="7">
    <source>
        <dbReference type="ARBA" id="ARBA00047943"/>
    </source>
</evidence>
<dbReference type="InterPro" id="IPR026669">
    <property type="entry name" value="Arsenite_MeTrfase-like"/>
</dbReference>